<protein>
    <submittedName>
        <fullName evidence="1">Uncharacterized protein</fullName>
    </submittedName>
</protein>
<name>A0ABW8KMK3_9GAMM</name>
<evidence type="ECO:0000313" key="1">
    <source>
        <dbReference type="EMBL" id="MFK2932687.1"/>
    </source>
</evidence>
<proteinExistence type="predicted"/>
<keyword evidence="2" id="KW-1185">Reference proteome</keyword>
<sequence>MIESTPAVTAPEKIFLDFAGIDVATVSYLRESVIGYRDFTRAAHQNIYPIVANPTPAVIEELEHLLDARNDVLWCCWIDAEDKITSYRVLGDLDPAQRQTFDKVRELGSSTAPQLADRFPDLGIGTTAWNNRLSGLAAKGLLVETRQGKTKTFRPVLEGS</sequence>
<dbReference type="EMBL" id="JADIKL010000016">
    <property type="protein sequence ID" value="MFK2932687.1"/>
    <property type="molecule type" value="Genomic_DNA"/>
</dbReference>
<reference evidence="1 2" key="1">
    <citation type="submission" date="2020-10" db="EMBL/GenBank/DDBJ databases">
        <title>Phylogeny of dyella-like bacteria.</title>
        <authorList>
            <person name="Fu J."/>
        </authorList>
    </citation>
    <scope>NUCLEOTIDE SEQUENCE [LARGE SCALE GENOMIC DNA]</scope>
    <source>
        <strain evidence="1 2">DKC-1</strain>
    </source>
</reference>
<gene>
    <name evidence="1" type="ORF">ISP14_18060</name>
</gene>
<organism evidence="1 2">
    <name type="scientific">Dyella agri</name>
    <dbReference type="NCBI Taxonomy" id="1926869"/>
    <lineage>
        <taxon>Bacteria</taxon>
        <taxon>Pseudomonadati</taxon>
        <taxon>Pseudomonadota</taxon>
        <taxon>Gammaproteobacteria</taxon>
        <taxon>Lysobacterales</taxon>
        <taxon>Rhodanobacteraceae</taxon>
        <taxon>Dyella</taxon>
    </lineage>
</organism>
<evidence type="ECO:0000313" key="2">
    <source>
        <dbReference type="Proteomes" id="UP001620397"/>
    </source>
</evidence>
<comment type="caution">
    <text evidence="1">The sequence shown here is derived from an EMBL/GenBank/DDBJ whole genome shotgun (WGS) entry which is preliminary data.</text>
</comment>
<accession>A0ABW8KMK3</accession>
<dbReference type="Proteomes" id="UP001620397">
    <property type="component" value="Unassembled WGS sequence"/>
</dbReference>